<evidence type="ECO:0000256" key="5">
    <source>
        <dbReference type="ARBA" id="ARBA00023136"/>
    </source>
</evidence>
<gene>
    <name evidence="7" type="ORF">MIND_00471600</name>
</gene>
<feature type="transmembrane region" description="Helical" evidence="6">
    <location>
        <begin position="114"/>
        <end position="135"/>
    </location>
</feature>
<keyword evidence="4 6" id="KW-1133">Transmembrane helix</keyword>
<evidence type="ECO:0000256" key="3">
    <source>
        <dbReference type="ARBA" id="ARBA00022692"/>
    </source>
</evidence>
<dbReference type="PANTHER" id="PTHR11266">
    <property type="entry name" value="PEROXISOMAL MEMBRANE PROTEIN 2, PXMP2 MPV17"/>
    <property type="match status" value="1"/>
</dbReference>
<dbReference type="AlphaFoldDB" id="A0A8H6SWS7"/>
<evidence type="ECO:0000256" key="4">
    <source>
        <dbReference type="ARBA" id="ARBA00022989"/>
    </source>
</evidence>
<dbReference type="PANTHER" id="PTHR11266:SF93">
    <property type="entry name" value="INTEGRAL MEMBRANE PROTEIN 25D9-6"/>
    <property type="match status" value="1"/>
</dbReference>
<evidence type="ECO:0008006" key="9">
    <source>
        <dbReference type="Google" id="ProtNLM"/>
    </source>
</evidence>
<comment type="subcellular location">
    <subcellularLocation>
        <location evidence="1">Membrane</location>
        <topology evidence="1">Multi-pass membrane protein</topology>
    </subcellularLocation>
</comment>
<dbReference type="EMBL" id="JACAZF010000004">
    <property type="protein sequence ID" value="KAF7306799.1"/>
    <property type="molecule type" value="Genomic_DNA"/>
</dbReference>
<evidence type="ECO:0000256" key="2">
    <source>
        <dbReference type="ARBA" id="ARBA00006824"/>
    </source>
</evidence>
<evidence type="ECO:0000313" key="7">
    <source>
        <dbReference type="EMBL" id="KAF7306799.1"/>
    </source>
</evidence>
<dbReference type="GO" id="GO:0005778">
    <property type="term" value="C:peroxisomal membrane"/>
    <property type="evidence" value="ECO:0007669"/>
    <property type="project" value="TreeGrafter"/>
</dbReference>
<evidence type="ECO:0000313" key="8">
    <source>
        <dbReference type="Proteomes" id="UP000636479"/>
    </source>
</evidence>
<feature type="transmembrane region" description="Helical" evidence="6">
    <location>
        <begin position="147"/>
        <end position="167"/>
    </location>
</feature>
<dbReference type="Proteomes" id="UP000636479">
    <property type="component" value="Unassembled WGS sequence"/>
</dbReference>
<reference evidence="7" key="1">
    <citation type="submission" date="2020-05" db="EMBL/GenBank/DDBJ databases">
        <title>Mycena genomes resolve the evolution of fungal bioluminescence.</title>
        <authorList>
            <person name="Tsai I.J."/>
        </authorList>
    </citation>
    <scope>NUCLEOTIDE SEQUENCE</scope>
    <source>
        <strain evidence="7">171206Taipei</strain>
    </source>
</reference>
<feature type="transmembrane region" description="Helical" evidence="6">
    <location>
        <begin position="173"/>
        <end position="195"/>
    </location>
</feature>
<feature type="transmembrane region" description="Helical" evidence="6">
    <location>
        <begin position="74"/>
        <end position="94"/>
    </location>
</feature>
<dbReference type="Pfam" id="PF04117">
    <property type="entry name" value="Mpv17_PMP22"/>
    <property type="match status" value="1"/>
</dbReference>
<comment type="similarity">
    <text evidence="2 6">Belongs to the peroxisomal membrane protein PXMP2/4 family.</text>
</comment>
<keyword evidence="3 6" id="KW-0812">Transmembrane</keyword>
<keyword evidence="8" id="KW-1185">Reference proteome</keyword>
<proteinExistence type="inferred from homology"/>
<name>A0A8H6SWS7_9AGAR</name>
<evidence type="ECO:0000256" key="6">
    <source>
        <dbReference type="RuleBase" id="RU363053"/>
    </source>
</evidence>
<dbReference type="RefSeq" id="XP_037221818.1">
    <property type="nucleotide sequence ID" value="XM_037361526.1"/>
</dbReference>
<keyword evidence="5 6" id="KW-0472">Membrane</keyword>
<dbReference type="OrthoDB" id="860at2759"/>
<dbReference type="InterPro" id="IPR007248">
    <property type="entry name" value="Mpv17_PMP22"/>
</dbReference>
<organism evidence="7 8">
    <name type="scientific">Mycena indigotica</name>
    <dbReference type="NCBI Taxonomy" id="2126181"/>
    <lineage>
        <taxon>Eukaryota</taxon>
        <taxon>Fungi</taxon>
        <taxon>Dikarya</taxon>
        <taxon>Basidiomycota</taxon>
        <taxon>Agaricomycotina</taxon>
        <taxon>Agaricomycetes</taxon>
        <taxon>Agaricomycetidae</taxon>
        <taxon>Agaricales</taxon>
        <taxon>Marasmiineae</taxon>
        <taxon>Mycenaceae</taxon>
        <taxon>Mycena</taxon>
    </lineage>
</organism>
<sequence length="219" mass="23954">MSTTKYHPLLAKYLQQVAQHPLRTKALTTGILCFLQEILGSKIAGLPAAKTQKDTPLLLKLLARNHVDIRAVKMGVYGFLVSAPLSHYLMGLLQKAFAGKTSAGAKVGQLLANNFLIAPIQTAAYLASLAVIGGAKSLDEIVKTVKVGFFPVIRVTWVVTPTAMLFAQRFVPMELWTIFFSAVSFVIGTVFNARVKRIRLAAAKKAQKDKDEAEKKKEE</sequence>
<evidence type="ECO:0000256" key="1">
    <source>
        <dbReference type="ARBA" id="ARBA00004141"/>
    </source>
</evidence>
<dbReference type="GeneID" id="59344042"/>
<comment type="caution">
    <text evidence="7">The sequence shown here is derived from an EMBL/GenBank/DDBJ whole genome shotgun (WGS) entry which is preliminary data.</text>
</comment>
<accession>A0A8H6SWS7</accession>
<protein>
    <recommendedName>
        <fullName evidence="9">Peroxisomal membrane protein PMP22</fullName>
    </recommendedName>
</protein>